<evidence type="ECO:0000313" key="8">
    <source>
        <dbReference type="EMBL" id="KAJ6261775.1"/>
    </source>
</evidence>
<dbReference type="Gene3D" id="3.30.565.10">
    <property type="entry name" value="Histidine kinase-like ATPase, C-terminal domain"/>
    <property type="match status" value="1"/>
</dbReference>
<proteinExistence type="predicted"/>
<dbReference type="InterPro" id="IPR036097">
    <property type="entry name" value="HisK_dim/P_sf"/>
</dbReference>
<feature type="transmembrane region" description="Helical" evidence="4">
    <location>
        <begin position="241"/>
        <end position="263"/>
    </location>
</feature>
<dbReference type="PROSITE" id="PS50110">
    <property type="entry name" value="RESPONSE_REGULATORY"/>
    <property type="match status" value="1"/>
</dbReference>
<evidence type="ECO:0008006" key="10">
    <source>
        <dbReference type="Google" id="ProtNLM"/>
    </source>
</evidence>
<keyword evidence="9" id="KW-1185">Reference proteome</keyword>
<evidence type="ECO:0000259" key="5">
    <source>
        <dbReference type="PROSITE" id="PS50109"/>
    </source>
</evidence>
<dbReference type="Pfam" id="PF00072">
    <property type="entry name" value="Response_reg"/>
    <property type="match status" value="1"/>
</dbReference>
<name>A0AAD6NKW4_DREDA</name>
<feature type="domain" description="Response regulatory" evidence="6">
    <location>
        <begin position="773"/>
        <end position="895"/>
    </location>
</feature>
<feature type="domain" description="MHYT" evidence="7">
    <location>
        <begin position="23"/>
        <end position="298"/>
    </location>
</feature>
<dbReference type="AlphaFoldDB" id="A0AAD6NKW4"/>
<feature type="domain" description="Histidine kinase" evidence="5">
    <location>
        <begin position="377"/>
        <end position="598"/>
    </location>
</feature>
<dbReference type="PANTHER" id="PTHR45339:SF1">
    <property type="entry name" value="HYBRID SIGNAL TRANSDUCTION HISTIDINE KINASE J"/>
    <property type="match status" value="1"/>
</dbReference>
<dbReference type="InterPro" id="IPR004358">
    <property type="entry name" value="Sig_transdc_His_kin-like_C"/>
</dbReference>
<gene>
    <name evidence="8" type="ORF">Dda_2574</name>
</gene>
<feature type="modified residue" description="4-aspartylphosphate" evidence="3">
    <location>
        <position position="824"/>
    </location>
</feature>
<keyword evidence="4" id="KW-0812">Transmembrane</keyword>
<dbReference type="EMBL" id="JAQGDS010000003">
    <property type="protein sequence ID" value="KAJ6261775.1"/>
    <property type="molecule type" value="Genomic_DNA"/>
</dbReference>
<dbReference type="InterPro" id="IPR001789">
    <property type="entry name" value="Sig_transdc_resp-reg_receiver"/>
</dbReference>
<reference evidence="8" key="1">
    <citation type="submission" date="2023-01" db="EMBL/GenBank/DDBJ databases">
        <title>The chitinases involved in constricting ring structure development in the nematode-trapping fungus Drechslerella dactyloides.</title>
        <authorList>
            <person name="Wang R."/>
            <person name="Zhang L."/>
            <person name="Tang P."/>
            <person name="Li S."/>
            <person name="Liang L."/>
        </authorList>
    </citation>
    <scope>NUCLEOTIDE SEQUENCE</scope>
    <source>
        <strain evidence="8">YMF1.00031</strain>
    </source>
</reference>
<dbReference type="CDD" id="cd00082">
    <property type="entry name" value="HisKA"/>
    <property type="match status" value="1"/>
</dbReference>
<dbReference type="Pfam" id="PF00512">
    <property type="entry name" value="HisKA"/>
    <property type="match status" value="1"/>
</dbReference>
<dbReference type="CDD" id="cd17546">
    <property type="entry name" value="REC_hyHK_CKI1_RcsC-like"/>
    <property type="match status" value="1"/>
</dbReference>
<protein>
    <recommendedName>
        <fullName evidence="10">Histidine kinase</fullName>
    </recommendedName>
</protein>
<dbReference type="Gene3D" id="3.40.50.2300">
    <property type="match status" value="1"/>
</dbReference>
<feature type="transmembrane region" description="Helical" evidence="4">
    <location>
        <begin position="275"/>
        <end position="294"/>
    </location>
</feature>
<dbReference type="Pfam" id="PF02518">
    <property type="entry name" value="HATPase_c"/>
    <property type="match status" value="1"/>
</dbReference>
<evidence type="ECO:0000256" key="3">
    <source>
        <dbReference type="PROSITE-ProRule" id="PRU00169"/>
    </source>
</evidence>
<dbReference type="InterPro" id="IPR011006">
    <property type="entry name" value="CheY-like_superfamily"/>
</dbReference>
<dbReference type="SMART" id="SM00448">
    <property type="entry name" value="REC"/>
    <property type="match status" value="1"/>
</dbReference>
<accession>A0AAD6NKW4</accession>
<feature type="transmembrane region" description="Helical" evidence="4">
    <location>
        <begin position="314"/>
        <end position="333"/>
    </location>
</feature>
<keyword evidence="4" id="KW-1133">Transmembrane helix</keyword>
<evidence type="ECO:0000259" key="6">
    <source>
        <dbReference type="PROSITE" id="PS50110"/>
    </source>
</evidence>
<dbReference type="Gene3D" id="1.10.287.130">
    <property type="match status" value="1"/>
</dbReference>
<dbReference type="Pfam" id="PF03707">
    <property type="entry name" value="MHYT"/>
    <property type="match status" value="2"/>
</dbReference>
<comment type="caution">
    <text evidence="8">The sequence shown here is derived from an EMBL/GenBank/DDBJ whole genome shotgun (WGS) entry which is preliminary data.</text>
</comment>
<dbReference type="SUPFAM" id="SSF55874">
    <property type="entry name" value="ATPase domain of HSP90 chaperone/DNA topoisomerase II/histidine kinase"/>
    <property type="match status" value="1"/>
</dbReference>
<dbReference type="SMART" id="SM00387">
    <property type="entry name" value="HATPase_c"/>
    <property type="match status" value="1"/>
</dbReference>
<feature type="transmembrane region" description="Helical" evidence="4">
    <location>
        <begin position="207"/>
        <end position="229"/>
    </location>
</feature>
<dbReference type="InterPro" id="IPR003661">
    <property type="entry name" value="HisK_dim/P_dom"/>
</dbReference>
<dbReference type="SMART" id="SM00388">
    <property type="entry name" value="HisKA"/>
    <property type="match status" value="1"/>
</dbReference>
<dbReference type="InterPro" id="IPR036890">
    <property type="entry name" value="HATPase_C_sf"/>
</dbReference>
<evidence type="ECO:0000256" key="1">
    <source>
        <dbReference type="ARBA" id="ARBA00022553"/>
    </source>
</evidence>
<organism evidence="8 9">
    <name type="scientific">Drechslerella dactyloides</name>
    <name type="common">Nematode-trapping fungus</name>
    <name type="synonym">Arthrobotrys dactyloides</name>
    <dbReference type="NCBI Taxonomy" id="74499"/>
    <lineage>
        <taxon>Eukaryota</taxon>
        <taxon>Fungi</taxon>
        <taxon>Dikarya</taxon>
        <taxon>Ascomycota</taxon>
        <taxon>Pezizomycotina</taxon>
        <taxon>Orbiliomycetes</taxon>
        <taxon>Orbiliales</taxon>
        <taxon>Orbiliaceae</taxon>
        <taxon>Drechslerella</taxon>
    </lineage>
</organism>
<feature type="transmembrane region" description="Helical" evidence="4">
    <location>
        <begin position="97"/>
        <end position="119"/>
    </location>
</feature>
<dbReference type="PANTHER" id="PTHR45339">
    <property type="entry name" value="HYBRID SIGNAL TRANSDUCTION HISTIDINE KINASE J"/>
    <property type="match status" value="1"/>
</dbReference>
<sequence>MSVPAEAAVASGPDGLFVLEKRWRPWLIVLAFFVSFLGAYTTTQLYVQCRQSTLTAHRIGWLVLAAVEFGGCAIWAFHFVAMIALDIGVPVNFNLPMTIFSAFVAIAGTLGSLTSNIWIKMRRKRNDTHMYHPIANTDSMLENGMAISGLHGLANGSSKPIDTPEYEGSTSEFGTVLNLATALMSRGAHDDTTPLPIRIIRHLQRGMSIRVLIVGAMMSVGICAMHYIGMKAMYFDGMIKWNRVVVVLSVFIAYTVSMVALIFLPNESDGTSQIVFALVAAIGINLTHWTGMWAATFSTTQLPPYDHGTFPSVLPLGVAFVAAISCLMSYVVLARTITQSRDRLAEMIVTKRKLWKAIAEKEAAERNDQVKTEFISVASHELRTPLHAITGFVDLLALTPLNEEQMSFVKSIQGSCHALDLITKNVLDFTRLENDHSETAASASDVRIKDLVFDMLQTCMAKISNALSVDIILIIDTDVPDVFHIDETYFARVLMNLVGNAMKFTRRGYIMVRLWTCADEDSLCVSVSDTGIGISPASQKIVFEPFRQADTSLTRKHFGTGLGLAICRQLVAKMNGRITLESQEGRGADFTVVIPGLPTTYHIPPVVQTNIKVAVWLRSKRSSMVVQWALAAHFATWSVDPVETQQSLGDFERVIVDIKCLTPQVISEIIESDGRQRWFILHSDESVKELRNLEHVTLLKRPICVEDLLIKQLTRGWADPQLIRTECISANPALEELKRIVVAPSPLVQTPILETPPEVSLEARPEVQETGDVVLLVEDNPINQQLGVKMLTKLGRTVDVAENGKVALEKLTENRSRYSLVLMDSQMPVLSGPSTCRRIRALEASGELPGRLRIISLTANVDSISQRECLEAGSDCFLPKPLTLKMLQDELKKASVNEGAS</sequence>
<dbReference type="CDD" id="cd16922">
    <property type="entry name" value="HATPase_EvgS-ArcB-TorS-like"/>
    <property type="match status" value="1"/>
</dbReference>
<keyword evidence="1 3" id="KW-0597">Phosphoprotein</keyword>
<dbReference type="SUPFAM" id="SSF47384">
    <property type="entry name" value="Homodimeric domain of signal transducing histidine kinase"/>
    <property type="match status" value="1"/>
</dbReference>
<dbReference type="Proteomes" id="UP001221413">
    <property type="component" value="Unassembled WGS sequence"/>
</dbReference>
<evidence type="ECO:0000256" key="2">
    <source>
        <dbReference type="ARBA" id="ARBA00023012"/>
    </source>
</evidence>
<keyword evidence="2" id="KW-0902">Two-component regulatory system</keyword>
<dbReference type="InterPro" id="IPR005467">
    <property type="entry name" value="His_kinase_dom"/>
</dbReference>
<feature type="transmembrane region" description="Helical" evidence="4">
    <location>
        <begin position="26"/>
        <end position="47"/>
    </location>
</feature>
<dbReference type="PRINTS" id="PR00344">
    <property type="entry name" value="BCTRLSENSOR"/>
</dbReference>
<dbReference type="InterPro" id="IPR003594">
    <property type="entry name" value="HATPase_dom"/>
</dbReference>
<evidence type="ECO:0000256" key="4">
    <source>
        <dbReference type="SAM" id="Phobius"/>
    </source>
</evidence>
<dbReference type="PROSITE" id="PS50924">
    <property type="entry name" value="MHYT"/>
    <property type="match status" value="1"/>
</dbReference>
<dbReference type="GO" id="GO:0000155">
    <property type="term" value="F:phosphorelay sensor kinase activity"/>
    <property type="evidence" value="ECO:0007669"/>
    <property type="project" value="InterPro"/>
</dbReference>
<evidence type="ECO:0000259" key="7">
    <source>
        <dbReference type="PROSITE" id="PS50924"/>
    </source>
</evidence>
<keyword evidence="4" id="KW-0472">Membrane</keyword>
<feature type="transmembrane region" description="Helical" evidence="4">
    <location>
        <begin position="59"/>
        <end position="85"/>
    </location>
</feature>
<dbReference type="PROSITE" id="PS50109">
    <property type="entry name" value="HIS_KIN"/>
    <property type="match status" value="1"/>
</dbReference>
<dbReference type="SUPFAM" id="SSF52172">
    <property type="entry name" value="CheY-like"/>
    <property type="match status" value="1"/>
</dbReference>
<dbReference type="InterPro" id="IPR005330">
    <property type="entry name" value="MHYT_dom"/>
</dbReference>
<evidence type="ECO:0000313" key="9">
    <source>
        <dbReference type="Proteomes" id="UP001221413"/>
    </source>
</evidence>